<reference evidence="1 2" key="1">
    <citation type="submission" date="2023-10" db="EMBL/GenBank/DDBJ databases">
        <title>Bacteria for the degradation of biodegradable plastic PBAT(Polybutylene adipate terephthalate).</title>
        <authorList>
            <person name="Weon H.-Y."/>
            <person name="Yeon J."/>
        </authorList>
    </citation>
    <scope>NUCLEOTIDE SEQUENCE [LARGE SCALE GENOMIC DNA]</scope>
    <source>
        <strain evidence="1 2">SBD 7-3</strain>
    </source>
</reference>
<organism evidence="1 2">
    <name type="scientific">Piscinibacter gummiphilus</name>
    <dbReference type="NCBI Taxonomy" id="946333"/>
    <lineage>
        <taxon>Bacteria</taxon>
        <taxon>Pseudomonadati</taxon>
        <taxon>Pseudomonadota</taxon>
        <taxon>Betaproteobacteria</taxon>
        <taxon>Burkholderiales</taxon>
        <taxon>Sphaerotilaceae</taxon>
        <taxon>Piscinibacter</taxon>
    </lineage>
</organism>
<dbReference type="EMBL" id="CP136336">
    <property type="protein sequence ID" value="WOB08668.1"/>
    <property type="molecule type" value="Genomic_DNA"/>
</dbReference>
<accession>A0ABZ0D0S4</accession>
<name>A0ABZ0D0S4_9BURK</name>
<protein>
    <submittedName>
        <fullName evidence="1">Uncharacterized protein</fullName>
    </submittedName>
</protein>
<proteinExistence type="predicted"/>
<dbReference type="RefSeq" id="WP_316701484.1">
    <property type="nucleotide sequence ID" value="NZ_CP136336.1"/>
</dbReference>
<gene>
    <name evidence="1" type="ORF">RXV79_01115</name>
</gene>
<evidence type="ECO:0000313" key="2">
    <source>
        <dbReference type="Proteomes" id="UP001303946"/>
    </source>
</evidence>
<sequence>MKTARTATRLIAPSLVASVLVLAAVGAQAFQLRGFRGVEWGAEAERLGPDATVVSREGELTCYQRANENLLFGDAELKAVHYCFVNDRLYTVRLEAAVGAKALAAELERAYGRPDARRGLNATWGRKASDARAELVSRGEHSLLTLSPDSSRKTELALRSTAAPAPGF</sequence>
<evidence type="ECO:0000313" key="1">
    <source>
        <dbReference type="EMBL" id="WOB08668.1"/>
    </source>
</evidence>
<dbReference type="Proteomes" id="UP001303946">
    <property type="component" value="Chromosome"/>
</dbReference>
<keyword evidence="2" id="KW-1185">Reference proteome</keyword>